<sequence>MYIVKDKFRRATLKKNDSEGQVTNQPINNHLKKEKRGNPKPPFPIQKEAKTPKEAEATRRPLSSEYSNLFERMNISKTTSFRGLASEVKGERDGVSYPLTPFAKVKREL</sequence>
<evidence type="ECO:0000256" key="1">
    <source>
        <dbReference type="SAM" id="MobiDB-lite"/>
    </source>
</evidence>
<gene>
    <name evidence="2" type="ORF">BOTCAL_0079g00300</name>
</gene>
<dbReference type="AlphaFoldDB" id="A0A4Y8D864"/>
<name>A0A4Y8D864_9HELO</name>
<feature type="compositionally biased region" description="Basic and acidic residues" evidence="1">
    <location>
        <begin position="47"/>
        <end position="59"/>
    </location>
</feature>
<dbReference type="EMBL" id="PHWZ01000079">
    <property type="protein sequence ID" value="TEY73364.1"/>
    <property type="molecule type" value="Genomic_DNA"/>
</dbReference>
<feature type="compositionally biased region" description="Polar residues" evidence="1">
    <location>
        <begin position="19"/>
        <end position="28"/>
    </location>
</feature>
<dbReference type="Proteomes" id="UP000297299">
    <property type="component" value="Unassembled WGS sequence"/>
</dbReference>
<comment type="caution">
    <text evidence="2">The sequence shown here is derived from an EMBL/GenBank/DDBJ whole genome shotgun (WGS) entry which is preliminary data.</text>
</comment>
<reference evidence="2 3" key="1">
    <citation type="submission" date="2017-11" db="EMBL/GenBank/DDBJ databases">
        <title>Comparative genomics of Botrytis spp.</title>
        <authorList>
            <person name="Valero-Jimenez C.A."/>
            <person name="Tapia P."/>
            <person name="Veloso J."/>
            <person name="Silva-Moreno E."/>
            <person name="Staats M."/>
            <person name="Valdes J.H."/>
            <person name="Van Kan J.A.L."/>
        </authorList>
    </citation>
    <scope>NUCLEOTIDE SEQUENCE [LARGE SCALE GENOMIC DNA]</scope>
    <source>
        <strain evidence="2 3">MUCL2830</strain>
    </source>
</reference>
<keyword evidence="3" id="KW-1185">Reference proteome</keyword>
<feature type="region of interest" description="Disordered" evidence="1">
    <location>
        <begin position="14"/>
        <end position="63"/>
    </location>
</feature>
<evidence type="ECO:0000313" key="2">
    <source>
        <dbReference type="EMBL" id="TEY73364.1"/>
    </source>
</evidence>
<proteinExistence type="predicted"/>
<evidence type="ECO:0000313" key="3">
    <source>
        <dbReference type="Proteomes" id="UP000297299"/>
    </source>
</evidence>
<protein>
    <submittedName>
        <fullName evidence="2">Uncharacterized protein</fullName>
    </submittedName>
</protein>
<accession>A0A4Y8D864</accession>
<organism evidence="2 3">
    <name type="scientific">Botryotinia calthae</name>
    <dbReference type="NCBI Taxonomy" id="38488"/>
    <lineage>
        <taxon>Eukaryota</taxon>
        <taxon>Fungi</taxon>
        <taxon>Dikarya</taxon>
        <taxon>Ascomycota</taxon>
        <taxon>Pezizomycotina</taxon>
        <taxon>Leotiomycetes</taxon>
        <taxon>Helotiales</taxon>
        <taxon>Sclerotiniaceae</taxon>
        <taxon>Botryotinia</taxon>
    </lineage>
</organism>